<dbReference type="Gene3D" id="1.10.530.10">
    <property type="match status" value="1"/>
</dbReference>
<protein>
    <recommendedName>
        <fullName evidence="2">Transglycosylase SLT domain-containing protein</fullName>
    </recommendedName>
</protein>
<evidence type="ECO:0000313" key="3">
    <source>
        <dbReference type="EMBL" id="AXC34570.2"/>
    </source>
</evidence>
<dbReference type="PANTHER" id="PTHR37423:SF2">
    <property type="entry name" value="MEMBRANE-BOUND LYTIC MUREIN TRANSGLYCOSYLASE C"/>
    <property type="match status" value="1"/>
</dbReference>
<feature type="domain" description="Transglycosylase SLT" evidence="2">
    <location>
        <begin position="15"/>
        <end position="128"/>
    </location>
</feature>
<evidence type="ECO:0000259" key="2">
    <source>
        <dbReference type="Pfam" id="PF01464"/>
    </source>
</evidence>
<dbReference type="KEGG" id="vg:54995194"/>
<accession>A0A2Z5H3E0</accession>
<dbReference type="Pfam" id="PF01464">
    <property type="entry name" value="SLT"/>
    <property type="match status" value="1"/>
</dbReference>
<name>A0A2Z5H3E0_9CAUD</name>
<dbReference type="GeneID" id="54995194"/>
<dbReference type="InterPro" id="IPR023346">
    <property type="entry name" value="Lysozyme-like_dom_sf"/>
</dbReference>
<evidence type="ECO:0000313" key="4">
    <source>
        <dbReference type="Proteomes" id="UP000252591"/>
    </source>
</evidence>
<dbReference type="PROSITE" id="PS00922">
    <property type="entry name" value="TRANSGLYCOSYLASE"/>
    <property type="match status" value="1"/>
</dbReference>
<sequence length="1320" mass="141775">MAKYDKTIPNQYDGLIRQAADANGVSYDLLRHLTFNESSFNANAKSPTGPKGIMQMTAGTGRAMGLNVFKEDNPADDRYNPEKAIPAAAKLLAGFVKKSNGDELRAALMYNVGEGPTGMPQIEAYDKQDYGSIGDEGRLYIRKLVGSAKSLRSEAIEKFGDFAKGIYEVEAPASKVTRGAPGPETASVNMDTSNLKYDQLNERTAANTWAVQNDQPEENYKPQGADKGLFYKTGDVAKVEVQNSALATMADAALGDNGYDVWSATITPSKWNSYTFTPDDIQKIRESGLRAEYAQSVLGSNAETLDEMIKLAKERQDRQDSVADAGMGAHLVGALAGAAVDPVSYIPIAGAASKGISLGRRMVTVGTQAGALNVASEGLRVGVGGGHADYMMAAGGGLLFGAGLTGVLHRANPREAESVLAATARAESRDAAMRGLPDNSAVSTEGLDFKTSPNGSQYATLDSGEVVLPDGQVLSTSNPLNPNSASQFASVDPEVTKGSMGVRMGSMTDISLHLSRSADDEVRGVAYDLLRSTTGYVKGGSGKSGTVASDVAERLHYTDTSDLTAIEQFTRDAIKDPEWTMGANRGDALARETVVRRAVEAQEDGIGVSKLTKGESKLRDEIFRFTTSKEDAMSNPAMFGNPKAIPVMNKTKLSGKYFPVAYVPEKVAAFRNVFGNSIEDAQGAMQRHFLADYASNPNTKSVVDEMVAAKNGLDSPAAVTPEMVEKWANDKAFGIVNGEFTTNLALDDIASASNSMNLGKNNFLESRHGFSMGFKSQLPDGTMFSLNDLRSFDANKLLRNYARRTNGDIAIHSTGQTTQDLLDKITAIRERAKSDPSGKLKQDANALEDTVKLLTGRARRDPNGAVDMAMGVLKDLSFVAKNAYMGLLNLTEIGGMIAKGNVRALFHGIPVVRDMMRSTKAVSGTDLQKLEYGLMGREVDNMIRPQRADLIQSLRDNSGMGSFGANALGSLKFGTQEIAAAWPMSKLLQGTTNYLLSAARQGLIGNLIEHAATGKSSKWLNENFLKSASITPEQSKGIIQFLKDHAKVDANGKWSFPDQHAMSLDPRAMDLWRMADKVADETMLRPSKLNAQNVKQLGPIVGAALQFKTFVIKSLNGKTLRTYYQATRDGRAMDAALSTGISGMLAGSFYVMQSHMKAAGLPENQREAYLFKALSPEMVTYAAASRSSITGAPLGVADMLLGPLGLTPSQYMRTTISPKDAPQRDPNKASSGRSGTAELMGAIGQQFPVANYVGSTVSLGQNLWNLGGANGPRDSTEFTTGVYQNMKEVLPNDPITQRLLLGAFEEHIYTTERPKRSERW</sequence>
<dbReference type="GO" id="GO:0000270">
    <property type="term" value="P:peptidoglycan metabolic process"/>
    <property type="evidence" value="ECO:0007669"/>
    <property type="project" value="InterPro"/>
</dbReference>
<dbReference type="InterPro" id="IPR008258">
    <property type="entry name" value="Transglycosylase_SLT_dom_1"/>
</dbReference>
<dbReference type="SUPFAM" id="SSF53955">
    <property type="entry name" value="Lysozyme-like"/>
    <property type="match status" value="1"/>
</dbReference>
<dbReference type="RefSeq" id="YP_009804600.1">
    <property type="nucleotide sequence ID" value="NC_048002.1"/>
</dbReference>
<feature type="region of interest" description="Disordered" evidence="1">
    <location>
        <begin position="1212"/>
        <end position="1235"/>
    </location>
</feature>
<dbReference type="PANTHER" id="PTHR37423">
    <property type="entry name" value="SOLUBLE LYTIC MUREIN TRANSGLYCOSYLASE-RELATED"/>
    <property type="match status" value="1"/>
</dbReference>
<evidence type="ECO:0000256" key="1">
    <source>
        <dbReference type="SAM" id="MobiDB-lite"/>
    </source>
</evidence>
<dbReference type="GO" id="GO:0008933">
    <property type="term" value="F:peptidoglycan lytic transglycosylase activity"/>
    <property type="evidence" value="ECO:0007669"/>
    <property type="project" value="InterPro"/>
</dbReference>
<dbReference type="InterPro" id="IPR000189">
    <property type="entry name" value="Transglyc_AS"/>
</dbReference>
<organism evidence="3 4">
    <name type="scientific">Escherichia phage SRT7</name>
    <dbReference type="NCBI Taxonomy" id="2268589"/>
    <lineage>
        <taxon>Viruses</taxon>
        <taxon>Duplodnaviria</taxon>
        <taxon>Heunggongvirae</taxon>
        <taxon>Uroviricota</taxon>
        <taxon>Caudoviricetes</taxon>
        <taxon>Autographivirales</taxon>
        <taxon>Autotranscriptaviridae</taxon>
        <taxon>Studiervirinae</taxon>
        <taxon>Foetvirus</taxon>
        <taxon>Foetvirus P1723</taxon>
        <taxon>Foetvirus SRT7</taxon>
    </lineage>
</organism>
<dbReference type="GO" id="GO:0016020">
    <property type="term" value="C:membrane"/>
    <property type="evidence" value="ECO:0007669"/>
    <property type="project" value="InterPro"/>
</dbReference>
<reference evidence="3" key="1">
    <citation type="submission" date="2018-05" db="EMBL/GenBank/DDBJ databases">
        <title>Genome sequence of Escherichia coli phage SRT7.</title>
        <authorList>
            <person name="Fan X."/>
            <person name="Zhao K."/>
            <person name="Song S."/>
            <person name="Zhao Z."/>
        </authorList>
    </citation>
    <scope>NUCLEOTIDE SEQUENCE [LARGE SCALE GENOMIC DNA]</scope>
</reference>
<proteinExistence type="predicted"/>
<dbReference type="EMBL" id="MH370477">
    <property type="protein sequence ID" value="AXC34570.2"/>
    <property type="molecule type" value="Genomic_DNA"/>
</dbReference>
<keyword evidence="4" id="KW-1185">Reference proteome</keyword>
<dbReference type="Proteomes" id="UP000252591">
    <property type="component" value="Segment"/>
</dbReference>